<keyword evidence="3" id="KW-1185">Reference proteome</keyword>
<keyword evidence="1" id="KW-1133">Transmembrane helix</keyword>
<evidence type="ECO:0000313" key="3">
    <source>
        <dbReference type="Proteomes" id="UP000199360"/>
    </source>
</evidence>
<reference evidence="3" key="1">
    <citation type="submission" date="2016-06" db="EMBL/GenBank/DDBJ databases">
        <authorList>
            <person name="Varghese N."/>
            <person name="Submissions Spin"/>
        </authorList>
    </citation>
    <scope>NUCLEOTIDE SEQUENCE [LARGE SCALE GENOMIC DNA]</scope>
    <source>
        <strain evidence="3">DSM 45647</strain>
    </source>
</reference>
<dbReference type="EMBL" id="FMDM01000005">
    <property type="protein sequence ID" value="SCG56770.1"/>
    <property type="molecule type" value="Genomic_DNA"/>
</dbReference>
<dbReference type="AlphaFoldDB" id="A0A1C5IEI3"/>
<organism evidence="2 3">
    <name type="scientific">Micromonospora humi</name>
    <dbReference type="NCBI Taxonomy" id="745366"/>
    <lineage>
        <taxon>Bacteria</taxon>
        <taxon>Bacillati</taxon>
        <taxon>Actinomycetota</taxon>
        <taxon>Actinomycetes</taxon>
        <taxon>Micromonosporales</taxon>
        <taxon>Micromonosporaceae</taxon>
        <taxon>Micromonospora</taxon>
    </lineage>
</organism>
<keyword evidence="1" id="KW-0472">Membrane</keyword>
<keyword evidence="1" id="KW-0812">Transmembrane</keyword>
<evidence type="ECO:0000313" key="2">
    <source>
        <dbReference type="EMBL" id="SCG56770.1"/>
    </source>
</evidence>
<sequence length="82" mass="8097">MGLPVPGDTGGGNGDDDGHPVGVERWIWAIAGSGLLTVLLLTVLAACGVDVGETATAGMGVVGTIVTAAFGVLAVLIRKRGR</sequence>
<protein>
    <submittedName>
        <fullName evidence="2">Uncharacterized protein</fullName>
    </submittedName>
</protein>
<feature type="transmembrane region" description="Helical" evidence="1">
    <location>
        <begin position="26"/>
        <end position="51"/>
    </location>
</feature>
<name>A0A1C5IEI3_9ACTN</name>
<proteinExistence type="predicted"/>
<evidence type="ECO:0000256" key="1">
    <source>
        <dbReference type="SAM" id="Phobius"/>
    </source>
</evidence>
<feature type="transmembrane region" description="Helical" evidence="1">
    <location>
        <begin position="57"/>
        <end position="77"/>
    </location>
</feature>
<gene>
    <name evidence="2" type="ORF">GA0070213_105377</name>
</gene>
<accession>A0A1C5IEI3</accession>
<dbReference type="RefSeq" id="WP_091062179.1">
    <property type="nucleotide sequence ID" value="NZ_FMDM01000005.1"/>
</dbReference>
<dbReference type="Proteomes" id="UP000199360">
    <property type="component" value="Unassembled WGS sequence"/>
</dbReference>